<proteinExistence type="predicted"/>
<name>A0ABU7LL79_9NOCA</name>
<organism evidence="1 2">
    <name type="scientific">Rhodococcus artemisiae</name>
    <dbReference type="NCBI Taxonomy" id="714159"/>
    <lineage>
        <taxon>Bacteria</taxon>
        <taxon>Bacillati</taxon>
        <taxon>Actinomycetota</taxon>
        <taxon>Actinomycetes</taxon>
        <taxon>Mycobacteriales</taxon>
        <taxon>Nocardiaceae</taxon>
        <taxon>Rhodococcus</taxon>
    </lineage>
</organism>
<protein>
    <submittedName>
        <fullName evidence="1">Uncharacterized protein</fullName>
    </submittedName>
</protein>
<sequence length="199" mass="22005">MRTTEVFEAVTFPNASEILVRRRSARGDMKVLARIPRNTDTPAPLHEAMITALHHSRWQAVSPTFLLPGEEHGTAASGVKVEVASRYEHPADPDAAIVPLTEDHREALTDEAVRSYTQIDEPVDGLDDYSTAAAGSLIWDARLLPIRFTGHRDRCGDLVRAHTVADTGLWTPAADRATDLDNHALTARVLWQLIRELSD</sequence>
<reference evidence="1 2" key="1">
    <citation type="submission" date="2023-07" db="EMBL/GenBank/DDBJ databases">
        <authorList>
            <person name="Girao M."/>
            <person name="Carvalho M.F."/>
        </authorList>
    </citation>
    <scope>NUCLEOTIDE SEQUENCE [LARGE SCALE GENOMIC DNA]</scope>
    <source>
        <strain evidence="1 2">YIM65754</strain>
    </source>
</reference>
<dbReference type="EMBL" id="JAUTXY010000037">
    <property type="protein sequence ID" value="MEE2062328.1"/>
    <property type="molecule type" value="Genomic_DNA"/>
</dbReference>
<dbReference type="RefSeq" id="WP_330137361.1">
    <property type="nucleotide sequence ID" value="NZ_JAUTXY010000037.1"/>
</dbReference>
<evidence type="ECO:0000313" key="2">
    <source>
        <dbReference type="Proteomes" id="UP001336020"/>
    </source>
</evidence>
<accession>A0ABU7LL79</accession>
<keyword evidence="2" id="KW-1185">Reference proteome</keyword>
<evidence type="ECO:0000313" key="1">
    <source>
        <dbReference type="EMBL" id="MEE2062328.1"/>
    </source>
</evidence>
<comment type="caution">
    <text evidence="1">The sequence shown here is derived from an EMBL/GenBank/DDBJ whole genome shotgun (WGS) entry which is preliminary data.</text>
</comment>
<gene>
    <name evidence="1" type="ORF">Q7514_32890</name>
</gene>
<dbReference type="Proteomes" id="UP001336020">
    <property type="component" value="Unassembled WGS sequence"/>
</dbReference>